<evidence type="ECO:0000313" key="2">
    <source>
        <dbReference type="Proteomes" id="UP001342631"/>
    </source>
</evidence>
<dbReference type="InterPro" id="IPR013320">
    <property type="entry name" value="ConA-like_dom_sf"/>
</dbReference>
<dbReference type="CDD" id="cd00110">
    <property type="entry name" value="LamG"/>
    <property type="match status" value="1"/>
</dbReference>
<gene>
    <name evidence="1" type="ORF">ASNO1_06470</name>
</gene>
<evidence type="ECO:0000313" key="1">
    <source>
        <dbReference type="EMBL" id="GMU04395.1"/>
    </source>
</evidence>
<evidence type="ECO:0008006" key="3">
    <source>
        <dbReference type="Google" id="ProtNLM"/>
    </source>
</evidence>
<dbReference type="EMBL" id="BTTX01000001">
    <property type="protein sequence ID" value="GMU04395.1"/>
    <property type="molecule type" value="Genomic_DNA"/>
</dbReference>
<sequence length="266" mass="27519">MRGGEAFPLPQGLSPCWSGTLTQSLGRYVMKVRMGFAAVLLLGPLTAGAVSQKLRYKFESVSDPVTTVVDDSGKGHTGTVQASNGGTVTVEAAGYEGQGVRFPAVCVGTTCAKAFISAADSVSLNPGTALFSFGARVRVTLAELSTDHGSNLVQKGLSSTPQWKLQLDDAVTGKPSCVVRTTGGADAVIVKSSVGIADGVWHKVTCQRTSTTLTILIDNVARGSALLASTYDINPTGQSVGIGAKSAGNNNDQFHGAMDEVYFNLD</sequence>
<dbReference type="Proteomes" id="UP001342631">
    <property type="component" value="Unassembled WGS sequence"/>
</dbReference>
<dbReference type="Pfam" id="PF13385">
    <property type="entry name" value="Laminin_G_3"/>
    <property type="match status" value="1"/>
</dbReference>
<organism evidence="1 2">
    <name type="scientific">Corallococcus caeni</name>
    <dbReference type="NCBI Taxonomy" id="3082388"/>
    <lineage>
        <taxon>Bacteria</taxon>
        <taxon>Pseudomonadati</taxon>
        <taxon>Myxococcota</taxon>
        <taxon>Myxococcia</taxon>
        <taxon>Myxococcales</taxon>
        <taxon>Cystobacterineae</taxon>
        <taxon>Myxococcaceae</taxon>
        <taxon>Corallococcus</taxon>
    </lineage>
</organism>
<accession>A0ABQ6QK55</accession>
<dbReference type="Gene3D" id="2.60.120.200">
    <property type="match status" value="1"/>
</dbReference>
<reference evidence="1 2" key="1">
    <citation type="journal article" date="2024" name="Arch. Microbiol.">
        <title>Corallococcus caeni sp. nov., a novel myxobacterium isolated from activated sludge.</title>
        <authorList>
            <person name="Tomita S."/>
            <person name="Nakai R."/>
            <person name="Kuroda K."/>
            <person name="Kurashita H."/>
            <person name="Hatamoto M."/>
            <person name="Yamaguchi T."/>
            <person name="Narihiro T."/>
        </authorList>
    </citation>
    <scope>NUCLEOTIDE SEQUENCE [LARGE SCALE GENOMIC DNA]</scope>
    <source>
        <strain evidence="1 2">NO1</strain>
    </source>
</reference>
<dbReference type="InterPro" id="IPR001791">
    <property type="entry name" value="Laminin_G"/>
</dbReference>
<dbReference type="SUPFAM" id="SSF49899">
    <property type="entry name" value="Concanavalin A-like lectins/glucanases"/>
    <property type="match status" value="1"/>
</dbReference>
<keyword evidence="2" id="KW-1185">Reference proteome</keyword>
<comment type="caution">
    <text evidence="1">The sequence shown here is derived from an EMBL/GenBank/DDBJ whole genome shotgun (WGS) entry which is preliminary data.</text>
</comment>
<proteinExistence type="predicted"/>
<name>A0ABQ6QK55_9BACT</name>
<protein>
    <recommendedName>
        <fullName evidence="3">LamG domain-containing protein</fullName>
    </recommendedName>
</protein>